<keyword evidence="9" id="KW-0067">ATP-binding</keyword>
<evidence type="ECO:0000259" key="15">
    <source>
        <dbReference type="PROSITE" id="PS50109"/>
    </source>
</evidence>
<keyword evidence="10" id="KW-1133">Transmembrane helix</keyword>
<evidence type="ECO:0000256" key="12">
    <source>
        <dbReference type="PROSITE-ProRule" id="PRU00169"/>
    </source>
</evidence>
<dbReference type="InterPro" id="IPR001789">
    <property type="entry name" value="Sig_transdc_resp-reg_receiver"/>
</dbReference>
<proteinExistence type="predicted"/>
<dbReference type="InterPro" id="IPR036097">
    <property type="entry name" value="HisK_dim/P_sf"/>
</dbReference>
<dbReference type="InterPro" id="IPR004358">
    <property type="entry name" value="Sig_transdc_His_kin-like_C"/>
</dbReference>
<keyword evidence="13" id="KW-0175">Coiled coil</keyword>
<dbReference type="SMART" id="SM00387">
    <property type="entry name" value="HATPase_c"/>
    <property type="match status" value="1"/>
</dbReference>
<dbReference type="PROSITE" id="PS50110">
    <property type="entry name" value="RESPONSE_REGULATORY"/>
    <property type="match status" value="2"/>
</dbReference>
<evidence type="ECO:0000256" key="2">
    <source>
        <dbReference type="ARBA" id="ARBA00004370"/>
    </source>
</evidence>
<dbReference type="GO" id="GO:0005524">
    <property type="term" value="F:ATP binding"/>
    <property type="evidence" value="ECO:0007669"/>
    <property type="project" value="UniProtKB-KW"/>
</dbReference>
<evidence type="ECO:0000256" key="7">
    <source>
        <dbReference type="ARBA" id="ARBA00022741"/>
    </source>
</evidence>
<keyword evidence="6" id="KW-0812">Transmembrane</keyword>
<evidence type="ECO:0000256" key="9">
    <source>
        <dbReference type="ARBA" id="ARBA00022840"/>
    </source>
</evidence>
<dbReference type="Gene3D" id="3.30.565.10">
    <property type="entry name" value="Histidine kinase-like ATPase, C-terminal domain"/>
    <property type="match status" value="1"/>
</dbReference>
<feature type="compositionally biased region" description="Basic and acidic residues" evidence="14">
    <location>
        <begin position="470"/>
        <end position="485"/>
    </location>
</feature>
<keyword evidence="4 12" id="KW-0597">Phosphoprotein</keyword>
<dbReference type="Gene3D" id="3.40.50.2300">
    <property type="match status" value="2"/>
</dbReference>
<dbReference type="GO" id="GO:0000155">
    <property type="term" value="F:phosphorelay sensor kinase activity"/>
    <property type="evidence" value="ECO:0007669"/>
    <property type="project" value="InterPro"/>
</dbReference>
<keyword evidence="11" id="KW-0472">Membrane</keyword>
<dbReference type="SUPFAM" id="SSF47384">
    <property type="entry name" value="Homodimeric domain of signal transducing histidine kinase"/>
    <property type="match status" value="1"/>
</dbReference>
<dbReference type="PROSITE" id="PS50109">
    <property type="entry name" value="HIS_KIN"/>
    <property type="match status" value="1"/>
</dbReference>
<comment type="caution">
    <text evidence="12">Lacks conserved residue(s) required for the propagation of feature annotation.</text>
</comment>
<evidence type="ECO:0000256" key="1">
    <source>
        <dbReference type="ARBA" id="ARBA00000085"/>
    </source>
</evidence>
<evidence type="ECO:0000259" key="17">
    <source>
        <dbReference type="PROSITE" id="PS50112"/>
    </source>
</evidence>
<dbReference type="InterPro" id="IPR036890">
    <property type="entry name" value="HATPase_C_sf"/>
</dbReference>
<feature type="domain" description="Response regulatory" evidence="16">
    <location>
        <begin position="594"/>
        <end position="710"/>
    </location>
</feature>
<keyword evidence="7" id="KW-0547">Nucleotide-binding</keyword>
<dbReference type="GO" id="GO:0009927">
    <property type="term" value="F:histidine phosphotransfer kinase activity"/>
    <property type="evidence" value="ECO:0007669"/>
    <property type="project" value="TreeGrafter"/>
</dbReference>
<dbReference type="InterPro" id="IPR000014">
    <property type="entry name" value="PAS"/>
</dbReference>
<dbReference type="Pfam" id="PF00072">
    <property type="entry name" value="Response_reg"/>
    <property type="match status" value="1"/>
</dbReference>
<dbReference type="CDD" id="cd00130">
    <property type="entry name" value="PAS"/>
    <property type="match status" value="1"/>
</dbReference>
<dbReference type="NCBIfam" id="TIGR00229">
    <property type="entry name" value="sensory_box"/>
    <property type="match status" value="1"/>
</dbReference>
<evidence type="ECO:0000259" key="18">
    <source>
        <dbReference type="PROSITE" id="PS50113"/>
    </source>
</evidence>
<dbReference type="InterPro" id="IPR011006">
    <property type="entry name" value="CheY-like_superfamily"/>
</dbReference>
<gene>
    <name evidence="19" type="ORF">CSA56_16565</name>
</gene>
<accession>A0A2G6K8S2</accession>
<keyword evidence="5" id="KW-0808">Transferase</keyword>
<dbReference type="Gene3D" id="3.30.450.20">
    <property type="entry name" value="PAS domain"/>
    <property type="match status" value="1"/>
</dbReference>
<dbReference type="Gene3D" id="1.10.287.130">
    <property type="match status" value="1"/>
</dbReference>
<feature type="domain" description="Histidine kinase" evidence="15">
    <location>
        <begin position="324"/>
        <end position="570"/>
    </location>
</feature>
<dbReference type="CDD" id="cd00082">
    <property type="entry name" value="HisKA"/>
    <property type="match status" value="1"/>
</dbReference>
<dbReference type="SMART" id="SM00388">
    <property type="entry name" value="HisKA"/>
    <property type="match status" value="1"/>
</dbReference>
<keyword evidence="8" id="KW-0418">Kinase</keyword>
<dbReference type="Pfam" id="PF02518">
    <property type="entry name" value="HATPase_c"/>
    <property type="match status" value="1"/>
</dbReference>
<comment type="subcellular location">
    <subcellularLocation>
        <location evidence="2">Membrane</location>
    </subcellularLocation>
</comment>
<evidence type="ECO:0000256" key="4">
    <source>
        <dbReference type="ARBA" id="ARBA00022553"/>
    </source>
</evidence>
<evidence type="ECO:0000313" key="20">
    <source>
        <dbReference type="Proteomes" id="UP000230821"/>
    </source>
</evidence>
<dbReference type="EMBL" id="PDSK01000118">
    <property type="protein sequence ID" value="PIE32077.1"/>
    <property type="molecule type" value="Genomic_DNA"/>
</dbReference>
<dbReference type="PROSITE" id="PS50113">
    <property type="entry name" value="PAC"/>
    <property type="match status" value="1"/>
</dbReference>
<dbReference type="GO" id="GO:0005886">
    <property type="term" value="C:plasma membrane"/>
    <property type="evidence" value="ECO:0007669"/>
    <property type="project" value="TreeGrafter"/>
</dbReference>
<evidence type="ECO:0000256" key="6">
    <source>
        <dbReference type="ARBA" id="ARBA00022692"/>
    </source>
</evidence>
<dbReference type="AlphaFoldDB" id="A0A2G6K8S2"/>
<dbReference type="SMART" id="SM00091">
    <property type="entry name" value="PAS"/>
    <property type="match status" value="1"/>
</dbReference>
<name>A0A2G6K8S2_9BACT</name>
<dbReference type="SUPFAM" id="SSF55785">
    <property type="entry name" value="PYP-like sensor domain (PAS domain)"/>
    <property type="match status" value="1"/>
</dbReference>
<dbReference type="Pfam" id="PF13426">
    <property type="entry name" value="PAS_9"/>
    <property type="match status" value="1"/>
</dbReference>
<comment type="caution">
    <text evidence="19">The sequence shown here is derived from an EMBL/GenBank/DDBJ whole genome shotgun (WGS) entry which is preliminary data.</text>
</comment>
<dbReference type="SUPFAM" id="SSF52172">
    <property type="entry name" value="CheY-like"/>
    <property type="match status" value="2"/>
</dbReference>
<evidence type="ECO:0000256" key="5">
    <source>
        <dbReference type="ARBA" id="ARBA00022679"/>
    </source>
</evidence>
<comment type="catalytic activity">
    <reaction evidence="1">
        <text>ATP + protein L-histidine = ADP + protein N-phospho-L-histidine.</text>
        <dbReference type="EC" id="2.7.13.3"/>
    </reaction>
</comment>
<dbReference type="SMART" id="SM00448">
    <property type="entry name" value="REC"/>
    <property type="match status" value="2"/>
</dbReference>
<protein>
    <recommendedName>
        <fullName evidence="3">histidine kinase</fullName>
        <ecNumber evidence="3">2.7.13.3</ecNumber>
    </recommendedName>
</protein>
<evidence type="ECO:0000256" key="10">
    <source>
        <dbReference type="ARBA" id="ARBA00022989"/>
    </source>
</evidence>
<dbReference type="InterPro" id="IPR005467">
    <property type="entry name" value="His_kinase_dom"/>
</dbReference>
<dbReference type="EC" id="2.7.13.3" evidence="3"/>
<organism evidence="19 20">
    <name type="scientific">candidate division KSB3 bacterium</name>
    <dbReference type="NCBI Taxonomy" id="2044937"/>
    <lineage>
        <taxon>Bacteria</taxon>
        <taxon>candidate division KSB3</taxon>
    </lineage>
</organism>
<dbReference type="PROSITE" id="PS50112">
    <property type="entry name" value="PAS"/>
    <property type="match status" value="1"/>
</dbReference>
<dbReference type="PRINTS" id="PR00344">
    <property type="entry name" value="BCTRLSENSOR"/>
</dbReference>
<reference evidence="19 20" key="1">
    <citation type="submission" date="2017-10" db="EMBL/GenBank/DDBJ databases">
        <title>Novel microbial diversity and functional potential in the marine mammal oral microbiome.</title>
        <authorList>
            <person name="Dudek N.K."/>
            <person name="Sun C.L."/>
            <person name="Burstein D."/>
            <person name="Kantor R.S."/>
            <person name="Aliaga Goltsman D.S."/>
            <person name="Bik E.M."/>
            <person name="Thomas B.C."/>
            <person name="Banfield J.F."/>
            <person name="Relman D.A."/>
        </authorList>
    </citation>
    <scope>NUCLEOTIDE SEQUENCE [LARGE SCALE GENOMIC DNA]</scope>
    <source>
        <strain evidence="19">DOLJORAL78_47_16</strain>
    </source>
</reference>
<dbReference type="FunFam" id="1.10.287.130:FF:000004">
    <property type="entry name" value="Ethylene receptor 1"/>
    <property type="match status" value="1"/>
</dbReference>
<dbReference type="Pfam" id="PF00512">
    <property type="entry name" value="HisKA"/>
    <property type="match status" value="1"/>
</dbReference>
<evidence type="ECO:0000259" key="16">
    <source>
        <dbReference type="PROSITE" id="PS50110"/>
    </source>
</evidence>
<feature type="domain" description="Response regulatory" evidence="16">
    <location>
        <begin position="2"/>
        <end position="120"/>
    </location>
</feature>
<dbReference type="CDD" id="cd17546">
    <property type="entry name" value="REC_hyHK_CKI1_RcsC-like"/>
    <property type="match status" value="1"/>
</dbReference>
<dbReference type="InterPro" id="IPR003661">
    <property type="entry name" value="HisK_dim/P_dom"/>
</dbReference>
<dbReference type="PANTHER" id="PTHR43047:SF72">
    <property type="entry name" value="OSMOSENSING HISTIDINE PROTEIN KINASE SLN1"/>
    <property type="match status" value="1"/>
</dbReference>
<dbReference type="InterPro" id="IPR003594">
    <property type="entry name" value="HATPase_dom"/>
</dbReference>
<evidence type="ECO:0000256" key="13">
    <source>
        <dbReference type="SAM" id="Coils"/>
    </source>
</evidence>
<evidence type="ECO:0000313" key="19">
    <source>
        <dbReference type="EMBL" id="PIE32077.1"/>
    </source>
</evidence>
<evidence type="ECO:0000256" key="14">
    <source>
        <dbReference type="SAM" id="MobiDB-lite"/>
    </source>
</evidence>
<feature type="domain" description="PAC" evidence="18">
    <location>
        <begin position="237"/>
        <end position="288"/>
    </location>
</feature>
<evidence type="ECO:0000256" key="11">
    <source>
        <dbReference type="ARBA" id="ARBA00023136"/>
    </source>
</evidence>
<evidence type="ECO:0000256" key="3">
    <source>
        <dbReference type="ARBA" id="ARBA00012438"/>
    </source>
</evidence>
<dbReference type="CDD" id="cd16922">
    <property type="entry name" value="HATPase_EvgS-ArcB-TorS-like"/>
    <property type="match status" value="1"/>
</dbReference>
<feature type="region of interest" description="Disordered" evidence="14">
    <location>
        <begin position="458"/>
        <end position="493"/>
    </location>
</feature>
<evidence type="ECO:0000256" key="8">
    <source>
        <dbReference type="ARBA" id="ARBA00022777"/>
    </source>
</evidence>
<feature type="modified residue" description="4-aspartylphosphate" evidence="12">
    <location>
        <position position="643"/>
    </location>
</feature>
<dbReference type="InterPro" id="IPR035965">
    <property type="entry name" value="PAS-like_dom_sf"/>
</dbReference>
<sequence>MNILLVETTLSKHSWIGDHLLGLGFNVTTCTELEPAFRAFQERVYPLTLLVVGSLDLEISLLCRHIKSFPKNSQQMIFAVIESTCSSSEILQSLLNAGVDDYICQPFSREEFTARLTTIERQFYRLSQLHTTIQHITTTEQRRKRTEEALRESMEGALKKNWEFFENLNNSFADAIITVKLPEHVIEYANRAVEEIFGYLDAEYLGKTFRMFFPDRDGYREFTETLREATRQEHTILRAEHRLQRKNGECFTAEITTTFLRENLDYIRAISIIRDITERKQMESALERERASLARKVDERTAELQRANTELARASRHKDTFLAHMSHELRTPLNAILGYAKILKKSVNLTPLQREGLETIHSSGEHLLQLINDILDISKIEAGQLELNVEACHLPKCLEHVANMMKVRAERKAIAFRYIYDPNLPVGIYTDEKRLREVLINLLENAIKFTDHGSVTLRVSRKPSTGSRQQRSESRTLPTADDRPSIADSPLPTVGLSFEVEDTGIGIAEAELQNIFLPFQQVKEPQFSQEGTGLGLTISQQFVHMMGGELTVKSVLEQGSVFGFTIEVPEMPNSSSPAIVKHPEVVGYEGPQRTVLVVDDAHENRAILKTILLPLGFEVLEASNGQECLDMLLVHQPDVVLLDLLMPVMDGVETVRHIRADCTNDSTKIVAISASVFDEKKRKILDSGCDYFLKKPLGEDTLLNCLQDALKLEWVHRYDCERKVSVDIPPPSVLMPDVVYPQQEIDDLYSFAVCGNITKIFRRLDHIEQNDVRYRPFVSELRALAKGFQVKKIIACLKALQQKE</sequence>
<dbReference type="FunFam" id="3.30.565.10:FF:000010">
    <property type="entry name" value="Sensor histidine kinase RcsC"/>
    <property type="match status" value="1"/>
</dbReference>
<dbReference type="InterPro" id="IPR000700">
    <property type="entry name" value="PAS-assoc_C"/>
</dbReference>
<dbReference type="SUPFAM" id="SSF55874">
    <property type="entry name" value="ATPase domain of HSP90 chaperone/DNA topoisomerase II/histidine kinase"/>
    <property type="match status" value="1"/>
</dbReference>
<dbReference type="Proteomes" id="UP000230821">
    <property type="component" value="Unassembled WGS sequence"/>
</dbReference>
<feature type="coiled-coil region" evidence="13">
    <location>
        <begin position="279"/>
        <end position="317"/>
    </location>
</feature>
<feature type="domain" description="PAS" evidence="17">
    <location>
        <begin position="161"/>
        <end position="233"/>
    </location>
</feature>
<dbReference type="PANTHER" id="PTHR43047">
    <property type="entry name" value="TWO-COMPONENT HISTIDINE PROTEIN KINASE"/>
    <property type="match status" value="1"/>
</dbReference>